<evidence type="ECO:0000256" key="1">
    <source>
        <dbReference type="SAM" id="MobiDB-lite"/>
    </source>
</evidence>
<keyword evidence="4" id="KW-1185">Reference proteome</keyword>
<keyword evidence="2" id="KW-1133">Transmembrane helix</keyword>
<dbReference type="RefSeq" id="WP_147040053.1">
    <property type="nucleotide sequence ID" value="NZ_BJYZ01000002.1"/>
</dbReference>
<keyword evidence="2" id="KW-0472">Membrane</keyword>
<feature type="region of interest" description="Disordered" evidence="1">
    <location>
        <begin position="44"/>
        <end position="71"/>
    </location>
</feature>
<evidence type="ECO:0000313" key="3">
    <source>
        <dbReference type="EMBL" id="GEO36423.1"/>
    </source>
</evidence>
<dbReference type="AlphaFoldDB" id="A0A512DIW3"/>
<reference evidence="3 4" key="1">
    <citation type="submission" date="2019-07" db="EMBL/GenBank/DDBJ databases">
        <title>Whole genome shotgun sequence of Skermanella aerolata NBRC 106429.</title>
        <authorList>
            <person name="Hosoyama A."/>
            <person name="Uohara A."/>
            <person name="Ohji S."/>
            <person name="Ichikawa N."/>
        </authorList>
    </citation>
    <scope>NUCLEOTIDE SEQUENCE [LARGE SCALE GENOMIC DNA]</scope>
    <source>
        <strain evidence="3 4">NBRC 106429</strain>
    </source>
</reference>
<protein>
    <submittedName>
        <fullName evidence="3">Uncharacterized protein</fullName>
    </submittedName>
</protein>
<accession>A0A512DIW3</accession>
<dbReference type="Proteomes" id="UP000321523">
    <property type="component" value="Unassembled WGS sequence"/>
</dbReference>
<comment type="caution">
    <text evidence="3">The sequence shown here is derived from an EMBL/GenBank/DDBJ whole genome shotgun (WGS) entry which is preliminary data.</text>
</comment>
<dbReference type="EMBL" id="BJYZ01000002">
    <property type="protein sequence ID" value="GEO36423.1"/>
    <property type="molecule type" value="Genomic_DNA"/>
</dbReference>
<proteinExistence type="predicted"/>
<feature type="transmembrane region" description="Helical" evidence="2">
    <location>
        <begin position="20"/>
        <end position="39"/>
    </location>
</feature>
<evidence type="ECO:0000256" key="2">
    <source>
        <dbReference type="SAM" id="Phobius"/>
    </source>
</evidence>
<evidence type="ECO:0000313" key="4">
    <source>
        <dbReference type="Proteomes" id="UP000321523"/>
    </source>
</evidence>
<name>A0A512DIW3_9PROT</name>
<gene>
    <name evidence="3" type="ORF">SAE02_05710</name>
</gene>
<organism evidence="3 4">
    <name type="scientific">Skermanella aerolata</name>
    <dbReference type="NCBI Taxonomy" id="393310"/>
    <lineage>
        <taxon>Bacteria</taxon>
        <taxon>Pseudomonadati</taxon>
        <taxon>Pseudomonadota</taxon>
        <taxon>Alphaproteobacteria</taxon>
        <taxon>Rhodospirillales</taxon>
        <taxon>Azospirillaceae</taxon>
        <taxon>Skermanella</taxon>
    </lineage>
</organism>
<keyword evidence="2" id="KW-0812">Transmembrane</keyword>
<sequence length="71" mass="7843">MAHSVHLRERPTRPGRTGIGMPVLLAVFALAVLGLFMLAKPADRAAPRPAQETATTPPQQDWHGNYNMVRR</sequence>